<evidence type="ECO:0000256" key="1">
    <source>
        <dbReference type="SAM" id="SignalP"/>
    </source>
</evidence>
<evidence type="ECO:0008006" key="4">
    <source>
        <dbReference type="Google" id="ProtNLM"/>
    </source>
</evidence>
<sequence>MRVTSLIASCACIALAGALIAAVPAAAAPTIQSKAQVPVGTTVDAGYVDVDGDGKKDKVAVKKVAANKYRVAVRTATQQTDSTTITSTIEQKGWAVLADAARLDDASGHELMFVASSRDISGGMALSYVVLTWRKGALTREATPYPRDNASGNNYHWRISGPTQDEDSLATDEDILGTATETNGYIFYSKDGTRYVQRYQTRLATDSQWTAKFTTSTWSASGWVMSSEKTKTLTPRQVFNSYPGGWDGIGIYDVD</sequence>
<reference evidence="2 3" key="1">
    <citation type="submission" date="2022-12" db="EMBL/GenBank/DDBJ databases">
        <title>Microbacterium terricola strain KV-448 chromosome, complete genome.</title>
        <authorList>
            <person name="Oshima T."/>
            <person name="Moriya T."/>
            <person name="Bessho Y."/>
        </authorList>
    </citation>
    <scope>NUCLEOTIDE SEQUENCE [LARGE SCALE GENOMIC DNA]</scope>
    <source>
        <strain evidence="2 3">KV-448</strain>
    </source>
</reference>
<evidence type="ECO:0000313" key="3">
    <source>
        <dbReference type="Proteomes" id="UP001317779"/>
    </source>
</evidence>
<keyword evidence="3" id="KW-1185">Reference proteome</keyword>
<protein>
    <recommendedName>
        <fullName evidence="4">VCBS repeat-containing protein</fullName>
    </recommendedName>
</protein>
<accession>A0ABM8DYK2</accession>
<evidence type="ECO:0000313" key="2">
    <source>
        <dbReference type="EMBL" id="BDV30669.1"/>
    </source>
</evidence>
<proteinExistence type="predicted"/>
<feature type="signal peptide" evidence="1">
    <location>
        <begin position="1"/>
        <end position="27"/>
    </location>
</feature>
<gene>
    <name evidence="2" type="ORF">Microterr_13290</name>
</gene>
<name>A0ABM8DYK2_9MICO</name>
<feature type="chain" id="PRO_5046727510" description="VCBS repeat-containing protein" evidence="1">
    <location>
        <begin position="28"/>
        <end position="255"/>
    </location>
</feature>
<organism evidence="2 3">
    <name type="scientific">Microbacterium terricola</name>
    <dbReference type="NCBI Taxonomy" id="344163"/>
    <lineage>
        <taxon>Bacteria</taxon>
        <taxon>Bacillati</taxon>
        <taxon>Actinomycetota</taxon>
        <taxon>Actinomycetes</taxon>
        <taxon>Micrococcales</taxon>
        <taxon>Microbacteriaceae</taxon>
        <taxon>Microbacterium</taxon>
    </lineage>
</organism>
<keyword evidence="1" id="KW-0732">Signal</keyword>
<dbReference type="Proteomes" id="UP001317779">
    <property type="component" value="Chromosome"/>
</dbReference>
<dbReference type="RefSeq" id="WP_263795448.1">
    <property type="nucleotide sequence ID" value="NZ_AP027141.1"/>
</dbReference>
<dbReference type="EMBL" id="AP027141">
    <property type="protein sequence ID" value="BDV30669.1"/>
    <property type="molecule type" value="Genomic_DNA"/>
</dbReference>